<accession>A0A388SE42</accession>
<proteinExistence type="predicted"/>
<evidence type="ECO:0000313" key="2">
    <source>
        <dbReference type="Proteomes" id="UP000266091"/>
    </source>
</evidence>
<name>A0A388SE42_9BURK</name>
<dbReference type="RefSeq" id="WP_116270860.1">
    <property type="nucleotide sequence ID" value="NZ_BGZJ01000002.1"/>
</dbReference>
<reference evidence="1 2" key="1">
    <citation type="journal article" date="2018" name="Int. J. Syst. Evol. Microbiol.">
        <title>Mesosutterella multiformis gen. nov., sp. nov., a member of the family Sutterellaceae and Sutterella megalosphaeroides sp. nov., isolated from human faeces.</title>
        <authorList>
            <person name="Sakamoto M."/>
            <person name="Ikeyama N."/>
            <person name="Kunihiro T."/>
            <person name="Iino T."/>
            <person name="Yuki M."/>
            <person name="Ohkuma M."/>
        </authorList>
    </citation>
    <scope>NUCLEOTIDE SEQUENCE [LARGE SCALE GENOMIC DNA]</scope>
    <source>
        <strain evidence="1 2">4NBBH2</strain>
    </source>
</reference>
<protein>
    <submittedName>
        <fullName evidence="1">Uncharacterized protein</fullName>
    </submittedName>
</protein>
<gene>
    <name evidence="1" type="ORF">MESMUL_19810</name>
</gene>
<organism evidence="1 2">
    <name type="scientific">Mesosutterella multiformis</name>
    <dbReference type="NCBI Taxonomy" id="2259133"/>
    <lineage>
        <taxon>Bacteria</taxon>
        <taxon>Pseudomonadati</taxon>
        <taxon>Pseudomonadota</taxon>
        <taxon>Betaproteobacteria</taxon>
        <taxon>Burkholderiales</taxon>
        <taxon>Sutterellaceae</taxon>
        <taxon>Mesosutterella</taxon>
    </lineage>
</organism>
<keyword evidence="2" id="KW-1185">Reference proteome</keyword>
<comment type="caution">
    <text evidence="1">The sequence shown here is derived from an EMBL/GenBank/DDBJ whole genome shotgun (WGS) entry which is preliminary data.</text>
</comment>
<dbReference type="Proteomes" id="UP000266091">
    <property type="component" value="Unassembled WGS sequence"/>
</dbReference>
<dbReference type="AlphaFoldDB" id="A0A388SE42"/>
<dbReference type="EMBL" id="BGZJ01000002">
    <property type="protein sequence ID" value="GBO94627.1"/>
    <property type="molecule type" value="Genomic_DNA"/>
</dbReference>
<sequence length="175" mass="20405">MVDEYYDSAYADYPLKALTKNTELTTEVQQKVMYEIDSLLEAYFESTLDDIKAAWKKDRGIGTGDPEEADILAATVDEDEIDVDEEDDDDDGPTREFIFAWVYKNMPRVIRDYLNDEFCKSKPGKRRTARFYIKKDFIYLSQTGVNEEACYWPMNLDQFAEELSDYPMTEGAMYC</sequence>
<evidence type="ECO:0000313" key="1">
    <source>
        <dbReference type="EMBL" id="GBO94627.1"/>
    </source>
</evidence>